<dbReference type="EMBL" id="JAEHFW010000002">
    <property type="protein sequence ID" value="MBK0380033.1"/>
    <property type="molecule type" value="Genomic_DNA"/>
</dbReference>
<name>A0A934UMT3_9SPHI</name>
<protein>
    <submittedName>
        <fullName evidence="1">Uncharacterized protein</fullName>
    </submittedName>
</protein>
<comment type="caution">
    <text evidence="1">The sequence shown here is derived from an EMBL/GenBank/DDBJ whole genome shotgun (WGS) entry which is preliminary data.</text>
</comment>
<evidence type="ECO:0000313" key="2">
    <source>
        <dbReference type="Proteomes" id="UP000613193"/>
    </source>
</evidence>
<sequence length="171" mass="19781">MTRSNLYITLSNGEKLICVADSSSTPEQGYIVENLIIPLLSFSNAEHELALLNEHCTMNDQRINADYRYEIDLPKQTVAFYDELYFFKTGVFRKGENLTRRYIAYLEKIQNQTVKDMFKGYSNQALIQKANSLPDFKWDDEGTELRQRSLLSNGAFIYTIRGNSLIILKDN</sequence>
<accession>A0A934UMT3</accession>
<organism evidence="1 2">
    <name type="scientific">Mucilaginibacter segetis</name>
    <dbReference type="NCBI Taxonomy" id="2793071"/>
    <lineage>
        <taxon>Bacteria</taxon>
        <taxon>Pseudomonadati</taxon>
        <taxon>Bacteroidota</taxon>
        <taxon>Sphingobacteriia</taxon>
        <taxon>Sphingobacteriales</taxon>
        <taxon>Sphingobacteriaceae</taxon>
        <taxon>Mucilaginibacter</taxon>
    </lineage>
</organism>
<dbReference type="AlphaFoldDB" id="A0A934UMT3"/>
<proteinExistence type="predicted"/>
<dbReference type="Proteomes" id="UP000613193">
    <property type="component" value="Unassembled WGS sequence"/>
</dbReference>
<dbReference type="RefSeq" id="WP_200066566.1">
    <property type="nucleotide sequence ID" value="NZ_JAEHFW010000002.1"/>
</dbReference>
<reference evidence="1" key="1">
    <citation type="submission" date="2020-12" db="EMBL/GenBank/DDBJ databases">
        <title>Bacterial novel species Mucilaginibacter sp. SD-g isolated from soil.</title>
        <authorList>
            <person name="Jung H.-Y."/>
        </authorList>
    </citation>
    <scope>NUCLEOTIDE SEQUENCE</scope>
    <source>
        <strain evidence="1">SD-g</strain>
    </source>
</reference>
<evidence type="ECO:0000313" key="1">
    <source>
        <dbReference type="EMBL" id="MBK0380033.1"/>
    </source>
</evidence>
<keyword evidence="2" id="KW-1185">Reference proteome</keyword>
<gene>
    <name evidence="1" type="ORF">I5M19_11985</name>
</gene>